<dbReference type="GO" id="GO:0009088">
    <property type="term" value="P:threonine biosynthetic process"/>
    <property type="evidence" value="ECO:0007669"/>
    <property type="project" value="UniProtKB-UniRule"/>
</dbReference>
<feature type="domain" description="GHMP kinase N-terminal" evidence="15">
    <location>
        <begin position="72"/>
        <end position="155"/>
    </location>
</feature>
<dbReference type="InterPro" id="IPR000870">
    <property type="entry name" value="Homoserine_kinase"/>
</dbReference>
<evidence type="ECO:0000313" key="17">
    <source>
        <dbReference type="EMBL" id="RPF20157.1"/>
    </source>
</evidence>
<evidence type="ECO:0000259" key="16">
    <source>
        <dbReference type="Pfam" id="PF08544"/>
    </source>
</evidence>
<dbReference type="NCBIfam" id="TIGR00191">
    <property type="entry name" value="thrB"/>
    <property type="match status" value="1"/>
</dbReference>
<dbReference type="Gene3D" id="3.30.230.10">
    <property type="match status" value="1"/>
</dbReference>
<evidence type="ECO:0000256" key="14">
    <source>
        <dbReference type="SAM" id="MobiDB-lite"/>
    </source>
</evidence>
<evidence type="ECO:0000256" key="9">
    <source>
        <dbReference type="ARBA" id="ARBA00022777"/>
    </source>
</evidence>
<proteinExistence type="inferred from homology"/>
<dbReference type="Proteomes" id="UP000280501">
    <property type="component" value="Unassembled WGS sequence"/>
</dbReference>
<keyword evidence="13" id="KW-0963">Cytoplasm</keyword>
<dbReference type="InterPro" id="IPR014721">
    <property type="entry name" value="Ribsml_uS5_D2-typ_fold_subgr"/>
</dbReference>
<keyword evidence="8 13" id="KW-0547">Nucleotide-binding</keyword>
<dbReference type="PANTHER" id="PTHR20861:SF1">
    <property type="entry name" value="HOMOSERINE KINASE"/>
    <property type="match status" value="1"/>
</dbReference>
<comment type="pathway">
    <text evidence="1 13">Amino-acid biosynthesis; L-threonine biosynthesis; L-threonine from L-aspartate: step 4/5.</text>
</comment>
<gene>
    <name evidence="13" type="primary">thrB</name>
    <name evidence="17" type="ORF">EDD34_0735</name>
</gene>
<evidence type="ECO:0000256" key="10">
    <source>
        <dbReference type="ARBA" id="ARBA00022840"/>
    </source>
</evidence>
<evidence type="ECO:0000256" key="13">
    <source>
        <dbReference type="HAMAP-Rule" id="MF_00384"/>
    </source>
</evidence>
<dbReference type="UniPathway" id="UPA00050">
    <property type="reaction ID" value="UER00064"/>
</dbReference>
<keyword evidence="5 13" id="KW-0028">Amino-acid biosynthesis</keyword>
<keyword evidence="10 13" id="KW-0067">ATP-binding</keyword>
<comment type="caution">
    <text evidence="17">The sequence shown here is derived from an EMBL/GenBank/DDBJ whole genome shotgun (WGS) entry which is preliminary data.</text>
</comment>
<evidence type="ECO:0000256" key="11">
    <source>
        <dbReference type="ARBA" id="ARBA00049375"/>
    </source>
</evidence>
<evidence type="ECO:0000259" key="15">
    <source>
        <dbReference type="Pfam" id="PF00288"/>
    </source>
</evidence>
<evidence type="ECO:0000256" key="1">
    <source>
        <dbReference type="ARBA" id="ARBA00005015"/>
    </source>
</evidence>
<evidence type="ECO:0000256" key="7">
    <source>
        <dbReference type="ARBA" id="ARBA00022697"/>
    </source>
</evidence>
<dbReference type="GO" id="GO:0004413">
    <property type="term" value="F:homoserine kinase activity"/>
    <property type="evidence" value="ECO:0007669"/>
    <property type="project" value="UniProtKB-UniRule"/>
</dbReference>
<dbReference type="InterPro" id="IPR006204">
    <property type="entry name" value="GHMP_kinase_N_dom"/>
</dbReference>
<dbReference type="EMBL" id="RKQZ01000001">
    <property type="protein sequence ID" value="RPF20157.1"/>
    <property type="molecule type" value="Genomic_DNA"/>
</dbReference>
<feature type="binding site" evidence="13">
    <location>
        <begin position="100"/>
        <end position="110"/>
    </location>
    <ligand>
        <name>ATP</name>
        <dbReference type="ChEBI" id="CHEBI:30616"/>
    </ligand>
</feature>
<evidence type="ECO:0000313" key="18">
    <source>
        <dbReference type="Proteomes" id="UP000280501"/>
    </source>
</evidence>
<dbReference type="PANTHER" id="PTHR20861">
    <property type="entry name" value="HOMOSERINE/4-DIPHOSPHOCYTIDYL-2-C-METHYL-D-ERYTHRITOL KINASE"/>
    <property type="match status" value="1"/>
</dbReference>
<evidence type="ECO:0000256" key="6">
    <source>
        <dbReference type="ARBA" id="ARBA00022679"/>
    </source>
</evidence>
<evidence type="ECO:0000256" key="12">
    <source>
        <dbReference type="ARBA" id="ARBA00049954"/>
    </source>
</evidence>
<dbReference type="InterPro" id="IPR006203">
    <property type="entry name" value="GHMP_knse_ATP-bd_CS"/>
</dbReference>
<evidence type="ECO:0000256" key="3">
    <source>
        <dbReference type="ARBA" id="ARBA00012078"/>
    </source>
</evidence>
<dbReference type="AlphaFoldDB" id="A0A3N4YJ80"/>
<dbReference type="PROSITE" id="PS00627">
    <property type="entry name" value="GHMP_KINASES_ATP"/>
    <property type="match status" value="1"/>
</dbReference>
<dbReference type="GO" id="GO:0005524">
    <property type="term" value="F:ATP binding"/>
    <property type="evidence" value="ECO:0007669"/>
    <property type="project" value="UniProtKB-UniRule"/>
</dbReference>
<keyword evidence="6 13" id="KW-0808">Transferase</keyword>
<comment type="subcellular location">
    <subcellularLocation>
        <location evidence="13">Cytoplasm</location>
    </subcellularLocation>
</comment>
<comment type="function">
    <text evidence="12 13">Catalyzes the ATP-dependent phosphorylation of L-homoserine to L-homoserine phosphate.</text>
</comment>
<dbReference type="Gene3D" id="3.30.70.890">
    <property type="entry name" value="GHMP kinase, C-terminal domain"/>
    <property type="match status" value="1"/>
</dbReference>
<evidence type="ECO:0000256" key="4">
    <source>
        <dbReference type="ARBA" id="ARBA00017858"/>
    </source>
</evidence>
<dbReference type="EC" id="2.7.1.39" evidence="3 13"/>
<keyword evidence="18" id="KW-1185">Reference proteome</keyword>
<protein>
    <recommendedName>
        <fullName evidence="4 13">Homoserine kinase</fullName>
        <shortName evidence="13">HK</shortName>
        <shortName evidence="13">HSK</shortName>
        <ecNumber evidence="3 13">2.7.1.39</ecNumber>
    </recommendedName>
</protein>
<dbReference type="GO" id="GO:0005737">
    <property type="term" value="C:cytoplasm"/>
    <property type="evidence" value="ECO:0007669"/>
    <property type="project" value="UniProtKB-SubCell"/>
</dbReference>
<name>A0A3N4YJ80_9MICO</name>
<organism evidence="17 18">
    <name type="scientific">Myceligenerans xiligouense</name>
    <dbReference type="NCBI Taxonomy" id="253184"/>
    <lineage>
        <taxon>Bacteria</taxon>
        <taxon>Bacillati</taxon>
        <taxon>Actinomycetota</taxon>
        <taxon>Actinomycetes</taxon>
        <taxon>Micrococcales</taxon>
        <taxon>Promicromonosporaceae</taxon>
        <taxon>Myceligenerans</taxon>
    </lineage>
</organism>
<evidence type="ECO:0000256" key="8">
    <source>
        <dbReference type="ARBA" id="ARBA00022741"/>
    </source>
</evidence>
<evidence type="ECO:0000256" key="2">
    <source>
        <dbReference type="ARBA" id="ARBA00007370"/>
    </source>
</evidence>
<feature type="region of interest" description="Disordered" evidence="14">
    <location>
        <begin position="308"/>
        <end position="331"/>
    </location>
</feature>
<dbReference type="InterPro" id="IPR020568">
    <property type="entry name" value="Ribosomal_Su5_D2-typ_SF"/>
</dbReference>
<dbReference type="PRINTS" id="PR00958">
    <property type="entry name" value="HOMSERKINASE"/>
</dbReference>
<sequence length="331" mass="34020">MIQKADQMQLGADHVVVRVPATSANLGPGYDALGLALAVHDEVEVRLVAADEVIVDVEGEGAGEVPLGEDHLVVRALRRTLDLAGATPTGIHMTCRNVIPHGRGMGSSSAAVVAGIVAARALLADPRAIDAATVLRLATEFEGHPDNAAPAIAGGATVAWTGDDGPRAVDLEVDPAIEATVIVPEARLETSRARAALPASVSHADAAFTVGRAALLVEALARRPELLPEATEDRLHQSYRGAVLGASSELLRALRAEGLAATISGAGPSVLVLAAGRDAARRDAVLSSVVDEASGWRVLRPGIDTAGARARRLPGHPDALSSVPATREKRA</sequence>
<dbReference type="Pfam" id="PF00288">
    <property type="entry name" value="GHMP_kinases_N"/>
    <property type="match status" value="1"/>
</dbReference>
<comment type="similarity">
    <text evidence="2 13">Belongs to the GHMP kinase family. Homoserine kinase subfamily.</text>
</comment>
<dbReference type="PIRSF" id="PIRSF000676">
    <property type="entry name" value="Homoser_kin"/>
    <property type="match status" value="1"/>
</dbReference>
<reference evidence="17 18" key="1">
    <citation type="submission" date="2018-11" db="EMBL/GenBank/DDBJ databases">
        <title>Sequencing the genomes of 1000 actinobacteria strains.</title>
        <authorList>
            <person name="Klenk H.-P."/>
        </authorList>
    </citation>
    <scope>NUCLEOTIDE SEQUENCE [LARGE SCALE GENOMIC DNA]</scope>
    <source>
        <strain evidence="17 18">DSM 15700</strain>
    </source>
</reference>
<dbReference type="InterPro" id="IPR036554">
    <property type="entry name" value="GHMP_kinase_C_sf"/>
</dbReference>
<keyword evidence="7 13" id="KW-0791">Threonine biosynthesis</keyword>
<accession>A0A3N4YJ80</accession>
<feature type="domain" description="GHMP kinase C-terminal" evidence="16">
    <location>
        <begin position="219"/>
        <end position="282"/>
    </location>
</feature>
<evidence type="ECO:0000256" key="5">
    <source>
        <dbReference type="ARBA" id="ARBA00022605"/>
    </source>
</evidence>
<dbReference type="SUPFAM" id="SSF55060">
    <property type="entry name" value="GHMP Kinase, C-terminal domain"/>
    <property type="match status" value="1"/>
</dbReference>
<dbReference type="SUPFAM" id="SSF54211">
    <property type="entry name" value="Ribosomal protein S5 domain 2-like"/>
    <property type="match status" value="1"/>
</dbReference>
<dbReference type="HAMAP" id="MF_00384">
    <property type="entry name" value="Homoser_kinase"/>
    <property type="match status" value="1"/>
</dbReference>
<dbReference type="InterPro" id="IPR013750">
    <property type="entry name" value="GHMP_kinase_C_dom"/>
</dbReference>
<dbReference type="Pfam" id="PF08544">
    <property type="entry name" value="GHMP_kinases_C"/>
    <property type="match status" value="1"/>
</dbReference>
<keyword evidence="9 13" id="KW-0418">Kinase</keyword>
<comment type="catalytic activity">
    <reaction evidence="11 13">
        <text>L-homoserine + ATP = O-phospho-L-homoserine + ADP + H(+)</text>
        <dbReference type="Rhea" id="RHEA:13985"/>
        <dbReference type="ChEBI" id="CHEBI:15378"/>
        <dbReference type="ChEBI" id="CHEBI:30616"/>
        <dbReference type="ChEBI" id="CHEBI:57476"/>
        <dbReference type="ChEBI" id="CHEBI:57590"/>
        <dbReference type="ChEBI" id="CHEBI:456216"/>
        <dbReference type="EC" id="2.7.1.39"/>
    </reaction>
</comment>